<comment type="caution">
    <text evidence="2">The sequence shown here is derived from an EMBL/GenBank/DDBJ whole genome shotgun (WGS) entry which is preliminary data.</text>
</comment>
<gene>
    <name evidence="2" type="ORF">EGT74_25580</name>
</gene>
<evidence type="ECO:0000313" key="3">
    <source>
        <dbReference type="Proteomes" id="UP000278351"/>
    </source>
</evidence>
<protein>
    <submittedName>
        <fullName evidence="2">Uncharacterized protein</fullName>
    </submittedName>
</protein>
<sequence length="111" mass="11921">MATQYPYTQSANLVNSVTTNTVVSLNGGMQVAQISFNNPSGLLGQITLSPVQPTANNIEFKRGNQVVFIQTISFRAAFGFETGQVTCEGEATDQDGKNKTPFNAQIASWSN</sequence>
<name>A0A3N4PE66_9BACT</name>
<organism evidence="2 3">
    <name type="scientific">Chitinophaga lutea</name>
    <dbReference type="NCBI Taxonomy" id="2488634"/>
    <lineage>
        <taxon>Bacteria</taxon>
        <taxon>Pseudomonadati</taxon>
        <taxon>Bacteroidota</taxon>
        <taxon>Chitinophagia</taxon>
        <taxon>Chitinophagales</taxon>
        <taxon>Chitinophagaceae</taxon>
        <taxon>Chitinophaga</taxon>
    </lineage>
</organism>
<evidence type="ECO:0000256" key="1">
    <source>
        <dbReference type="SAM" id="MobiDB-lite"/>
    </source>
</evidence>
<dbReference type="EMBL" id="RPDH01000003">
    <property type="protein sequence ID" value="RPE05738.1"/>
    <property type="molecule type" value="Genomic_DNA"/>
</dbReference>
<dbReference type="RefSeq" id="WP_123849390.1">
    <property type="nucleotide sequence ID" value="NZ_RPDH01000003.1"/>
</dbReference>
<dbReference type="AlphaFoldDB" id="A0A3N4PE66"/>
<proteinExistence type="predicted"/>
<feature type="region of interest" description="Disordered" evidence="1">
    <location>
        <begin position="89"/>
        <end position="111"/>
    </location>
</feature>
<feature type="compositionally biased region" description="Polar residues" evidence="1">
    <location>
        <begin position="100"/>
        <end position="111"/>
    </location>
</feature>
<dbReference type="OrthoDB" id="1359449at2"/>
<dbReference type="Proteomes" id="UP000278351">
    <property type="component" value="Unassembled WGS sequence"/>
</dbReference>
<evidence type="ECO:0000313" key="2">
    <source>
        <dbReference type="EMBL" id="RPE05738.1"/>
    </source>
</evidence>
<reference evidence="2 3" key="1">
    <citation type="submission" date="2018-11" db="EMBL/GenBank/DDBJ databases">
        <title>Chitinophaga lutea sp.nov., isolate from arsenic contaminated soil.</title>
        <authorList>
            <person name="Zong Y."/>
        </authorList>
    </citation>
    <scope>NUCLEOTIDE SEQUENCE [LARGE SCALE GENOMIC DNA]</scope>
    <source>
        <strain evidence="2 3">ZY74</strain>
    </source>
</reference>
<keyword evidence="3" id="KW-1185">Reference proteome</keyword>
<accession>A0A3N4PE66</accession>